<feature type="binding site" evidence="16">
    <location>
        <begin position="6"/>
        <end position="13"/>
    </location>
    <ligand>
        <name>ATP</name>
        <dbReference type="ChEBI" id="CHEBI:30616"/>
    </ligand>
</feature>
<evidence type="ECO:0000256" key="7">
    <source>
        <dbReference type="ARBA" id="ARBA00022490"/>
    </source>
</evidence>
<comment type="similarity">
    <text evidence="14 16">Belongs to the type III pantothenate kinase family.</text>
</comment>
<dbReference type="HAMAP" id="MF_01274">
    <property type="entry name" value="Pantothen_kinase_3"/>
    <property type="match status" value="1"/>
</dbReference>
<keyword evidence="13 16" id="KW-0173">Coenzyme A biosynthesis</keyword>
<evidence type="ECO:0000256" key="16">
    <source>
        <dbReference type="HAMAP-Rule" id="MF_01274"/>
    </source>
</evidence>
<evidence type="ECO:0000256" key="10">
    <source>
        <dbReference type="ARBA" id="ARBA00022777"/>
    </source>
</evidence>
<dbReference type="EC" id="2.7.1.33" evidence="6 16"/>
<evidence type="ECO:0000256" key="3">
    <source>
        <dbReference type="ARBA" id="ARBA00004496"/>
    </source>
</evidence>
<organism evidence="17 18">
    <name type="scientific">Candidatus Nitrosymbiomonas proteolyticus</name>
    <dbReference type="NCBI Taxonomy" id="2608984"/>
    <lineage>
        <taxon>Bacteria</taxon>
        <taxon>Bacillati</taxon>
        <taxon>Armatimonadota</taxon>
        <taxon>Armatimonadota incertae sedis</taxon>
        <taxon>Candidatus Nitrosymbiomonas</taxon>
    </lineage>
</organism>
<evidence type="ECO:0000256" key="1">
    <source>
        <dbReference type="ARBA" id="ARBA00001206"/>
    </source>
</evidence>
<feature type="binding site" evidence="16">
    <location>
        <position position="131"/>
    </location>
    <ligand>
        <name>ATP</name>
        <dbReference type="ChEBI" id="CHEBI:30616"/>
    </ligand>
</feature>
<keyword evidence="16" id="KW-0479">Metal-binding</keyword>
<dbReference type="InterPro" id="IPR004619">
    <property type="entry name" value="Type_III_PanK"/>
</dbReference>
<dbReference type="SUPFAM" id="SSF53067">
    <property type="entry name" value="Actin-like ATPase domain"/>
    <property type="match status" value="2"/>
</dbReference>
<evidence type="ECO:0000256" key="8">
    <source>
        <dbReference type="ARBA" id="ARBA00022679"/>
    </source>
</evidence>
<dbReference type="Proteomes" id="UP000662873">
    <property type="component" value="Chromosome"/>
</dbReference>
<dbReference type="KEGG" id="npy:NPRO_23310"/>
<keyword evidence="9 16" id="KW-0547">Nucleotide-binding</keyword>
<dbReference type="InterPro" id="IPR043129">
    <property type="entry name" value="ATPase_NBD"/>
</dbReference>
<dbReference type="GO" id="GO:0005524">
    <property type="term" value="F:ATP binding"/>
    <property type="evidence" value="ECO:0007669"/>
    <property type="project" value="UniProtKB-UniRule"/>
</dbReference>
<sequence length="262" mass="27046">MLLAIDVGNSWTSFGAFAEGVSQGFAGCETSLLRNAATAITALDSCLVELGIGPGDFDCVLASVVPEVRQWLVDRLWDLTSKAPLELKAAGDVGLTVDYEHPETMGSDRVANALEAIGSCRLPAIVVDCGTATTFEVLTPDGALRGGPILAGIEVSLQALSSKTSLLPQVGARAALSPLNRSTADAMVAGAVLGHAHAVVGLVGAIEVELGSECEVVLTGGLGGLIAPHCPGRFQYDPHWTLRGMVRAFERLSGPTNLALES</sequence>
<keyword evidence="10 16" id="KW-0418">Kinase</keyword>
<feature type="binding site" evidence="16">
    <location>
        <position position="128"/>
    </location>
    <ligand>
        <name>K(+)</name>
        <dbReference type="ChEBI" id="CHEBI:29103"/>
    </ligand>
</feature>
<keyword evidence="11 16" id="KW-0067">ATP-binding</keyword>
<dbReference type="NCBIfam" id="TIGR00671">
    <property type="entry name" value="baf"/>
    <property type="match status" value="1"/>
</dbReference>
<dbReference type="UniPathway" id="UPA00241">
    <property type="reaction ID" value="UER00352"/>
</dbReference>
<gene>
    <name evidence="16" type="primary">coaX</name>
    <name evidence="17" type="ORF">NPRO_23310</name>
</gene>
<reference evidence="17" key="1">
    <citation type="journal article" name="DNA Res.">
        <title>The physiological potential of anammox bacteria as revealed by their core genome structure.</title>
        <authorList>
            <person name="Okubo T."/>
            <person name="Toyoda A."/>
            <person name="Fukuhara K."/>
            <person name="Uchiyama I."/>
            <person name="Harigaya Y."/>
            <person name="Kuroiwa M."/>
            <person name="Suzuki T."/>
            <person name="Murakami Y."/>
            <person name="Suwa Y."/>
            <person name="Takami H."/>
        </authorList>
    </citation>
    <scope>NUCLEOTIDE SEQUENCE</scope>
    <source>
        <strain evidence="17">317325-2</strain>
    </source>
</reference>
<protein>
    <recommendedName>
        <fullName evidence="15 16">Type III pantothenate kinase</fullName>
        <ecNumber evidence="6 16">2.7.1.33</ecNumber>
    </recommendedName>
    <alternativeName>
        <fullName evidence="16">PanK-III</fullName>
    </alternativeName>
    <alternativeName>
        <fullName evidence="16">Pantothenic acid kinase</fullName>
    </alternativeName>
</protein>
<comment type="catalytic activity">
    <reaction evidence="1 16">
        <text>(R)-pantothenate + ATP = (R)-4'-phosphopantothenate + ADP + H(+)</text>
        <dbReference type="Rhea" id="RHEA:16373"/>
        <dbReference type="ChEBI" id="CHEBI:10986"/>
        <dbReference type="ChEBI" id="CHEBI:15378"/>
        <dbReference type="ChEBI" id="CHEBI:29032"/>
        <dbReference type="ChEBI" id="CHEBI:30616"/>
        <dbReference type="ChEBI" id="CHEBI:456216"/>
        <dbReference type="EC" id="2.7.1.33"/>
    </reaction>
</comment>
<feature type="binding site" evidence="16">
    <location>
        <begin position="106"/>
        <end position="109"/>
    </location>
    <ligand>
        <name>substrate</name>
    </ligand>
</feature>
<proteinExistence type="inferred from homology"/>
<dbReference type="CDD" id="cd24015">
    <property type="entry name" value="ASKHA_NBD_PanK-III"/>
    <property type="match status" value="1"/>
</dbReference>
<dbReference type="GO" id="GO:0004594">
    <property type="term" value="F:pantothenate kinase activity"/>
    <property type="evidence" value="ECO:0007669"/>
    <property type="project" value="UniProtKB-UniRule"/>
</dbReference>
<evidence type="ECO:0000256" key="11">
    <source>
        <dbReference type="ARBA" id="ARBA00022840"/>
    </source>
</evidence>
<keyword evidence="8 16" id="KW-0808">Transferase</keyword>
<comment type="cofactor">
    <cofactor evidence="2">
        <name>K(+)</name>
        <dbReference type="ChEBI" id="CHEBI:29103"/>
    </cofactor>
</comment>
<dbReference type="Pfam" id="PF03309">
    <property type="entry name" value="Pan_kinase"/>
    <property type="match status" value="1"/>
</dbReference>
<evidence type="ECO:0000256" key="2">
    <source>
        <dbReference type="ARBA" id="ARBA00001958"/>
    </source>
</evidence>
<evidence type="ECO:0000256" key="13">
    <source>
        <dbReference type="ARBA" id="ARBA00022993"/>
    </source>
</evidence>
<evidence type="ECO:0000313" key="18">
    <source>
        <dbReference type="Proteomes" id="UP000662873"/>
    </source>
</evidence>
<keyword evidence="7 16" id="KW-0963">Cytoplasm</keyword>
<evidence type="ECO:0000256" key="12">
    <source>
        <dbReference type="ARBA" id="ARBA00022958"/>
    </source>
</evidence>
<comment type="pathway">
    <text evidence="4 16">Cofactor biosynthesis; coenzyme A biosynthesis; CoA from (R)-pantothenate: step 1/5.</text>
</comment>
<evidence type="ECO:0000313" key="17">
    <source>
        <dbReference type="EMBL" id="BBO24736.1"/>
    </source>
</evidence>
<dbReference type="PANTHER" id="PTHR34265:SF1">
    <property type="entry name" value="TYPE III PANTOTHENATE KINASE"/>
    <property type="match status" value="1"/>
</dbReference>
<feature type="binding site" evidence="16">
    <location>
        <position position="99"/>
    </location>
    <ligand>
        <name>substrate</name>
    </ligand>
</feature>
<dbReference type="AlphaFoldDB" id="A0A809S6J2"/>
<comment type="cofactor">
    <cofactor evidence="16">
        <name>NH4(+)</name>
        <dbReference type="ChEBI" id="CHEBI:28938"/>
    </cofactor>
    <cofactor evidence="16">
        <name>K(+)</name>
        <dbReference type="ChEBI" id="CHEBI:29103"/>
    </cofactor>
    <text evidence="16">A monovalent cation. Ammonium or potassium.</text>
</comment>
<feature type="active site" description="Proton acceptor" evidence="16">
    <location>
        <position position="108"/>
    </location>
</feature>
<evidence type="ECO:0000256" key="6">
    <source>
        <dbReference type="ARBA" id="ARBA00012102"/>
    </source>
</evidence>
<evidence type="ECO:0000256" key="15">
    <source>
        <dbReference type="ARBA" id="ARBA00040883"/>
    </source>
</evidence>
<dbReference type="PANTHER" id="PTHR34265">
    <property type="entry name" value="TYPE III PANTOTHENATE KINASE"/>
    <property type="match status" value="1"/>
</dbReference>
<dbReference type="EMBL" id="AP021858">
    <property type="protein sequence ID" value="BBO24736.1"/>
    <property type="molecule type" value="Genomic_DNA"/>
</dbReference>
<keyword evidence="12 16" id="KW-0630">Potassium</keyword>
<comment type="subcellular location">
    <subcellularLocation>
        <location evidence="3 16">Cytoplasm</location>
    </subcellularLocation>
</comment>
<evidence type="ECO:0000256" key="14">
    <source>
        <dbReference type="ARBA" id="ARBA00038036"/>
    </source>
</evidence>
<dbReference type="GO" id="GO:0046872">
    <property type="term" value="F:metal ion binding"/>
    <property type="evidence" value="ECO:0007669"/>
    <property type="project" value="UniProtKB-KW"/>
</dbReference>
<dbReference type="Gene3D" id="3.30.420.40">
    <property type="match status" value="2"/>
</dbReference>
<dbReference type="GO" id="GO:0005737">
    <property type="term" value="C:cytoplasm"/>
    <property type="evidence" value="ECO:0007669"/>
    <property type="project" value="UniProtKB-SubCell"/>
</dbReference>
<comment type="subunit">
    <text evidence="5 16">Homodimer.</text>
</comment>
<accession>A0A809S6J2</accession>
<evidence type="ECO:0000256" key="9">
    <source>
        <dbReference type="ARBA" id="ARBA00022741"/>
    </source>
</evidence>
<name>A0A809S6J2_9BACT</name>
<dbReference type="GO" id="GO:0015937">
    <property type="term" value="P:coenzyme A biosynthetic process"/>
    <property type="evidence" value="ECO:0007669"/>
    <property type="project" value="UniProtKB-UniRule"/>
</dbReference>
<evidence type="ECO:0000256" key="5">
    <source>
        <dbReference type="ARBA" id="ARBA00011738"/>
    </source>
</evidence>
<comment type="function">
    <text evidence="16">Catalyzes the phosphorylation of pantothenate (Pan), the first step in CoA biosynthesis.</text>
</comment>
<feature type="binding site" evidence="16">
    <location>
        <position position="183"/>
    </location>
    <ligand>
        <name>substrate</name>
    </ligand>
</feature>
<evidence type="ECO:0000256" key="4">
    <source>
        <dbReference type="ARBA" id="ARBA00005225"/>
    </source>
</evidence>